<protein>
    <submittedName>
        <fullName evidence="1">Uncharacterized protein</fullName>
    </submittedName>
</protein>
<reference evidence="1 2" key="1">
    <citation type="submission" date="2019-09" db="EMBL/GenBank/DDBJ databases">
        <title>Characterization of the phylogenetic diversity of two novel species belonging to the genus Bifidobacterium: Bifidobacterium cebidarum sp. nov. and Bifidobacterium leontopitheci sp. nov.</title>
        <authorList>
            <person name="Lugli G.A."/>
            <person name="Duranti S."/>
            <person name="Milani C."/>
            <person name="Turroni F."/>
            <person name="Ventura M."/>
        </authorList>
    </citation>
    <scope>NUCLEOTIDE SEQUENCE [LARGE SCALE GENOMIC DNA]</scope>
    <source>
        <strain evidence="1 2">LMG 31471</strain>
    </source>
</reference>
<name>A0A6I1GFW8_9BIFI</name>
<dbReference type="RefSeq" id="WP_226836231.1">
    <property type="nucleotide sequence ID" value="NZ_JBHSKZ010000057.1"/>
</dbReference>
<dbReference type="EMBL" id="WBVT01000041">
    <property type="protein sequence ID" value="KAB7789592.1"/>
    <property type="molecule type" value="Genomic_DNA"/>
</dbReference>
<dbReference type="AlphaFoldDB" id="A0A6I1GFW8"/>
<gene>
    <name evidence="1" type="ORF">F7D09_1888</name>
</gene>
<proteinExistence type="predicted"/>
<accession>A0A6I1GFW8</accession>
<dbReference type="Proteomes" id="UP000441772">
    <property type="component" value="Unassembled WGS sequence"/>
</dbReference>
<organism evidence="1 2">
    <name type="scientific">Bifidobacterium leontopitheci</name>
    <dbReference type="NCBI Taxonomy" id="2650774"/>
    <lineage>
        <taxon>Bacteria</taxon>
        <taxon>Bacillati</taxon>
        <taxon>Actinomycetota</taxon>
        <taxon>Actinomycetes</taxon>
        <taxon>Bifidobacteriales</taxon>
        <taxon>Bifidobacteriaceae</taxon>
        <taxon>Bifidobacterium</taxon>
    </lineage>
</organism>
<evidence type="ECO:0000313" key="2">
    <source>
        <dbReference type="Proteomes" id="UP000441772"/>
    </source>
</evidence>
<evidence type="ECO:0000313" key="1">
    <source>
        <dbReference type="EMBL" id="KAB7789592.1"/>
    </source>
</evidence>
<keyword evidence="2" id="KW-1185">Reference proteome</keyword>
<sequence length="222" mass="24543">MNDTVTAVTCEAAGGAAVESDRTVFDVSSVSPDAAPDAASAATLSIEQMLAAEGVMVSTTSGWSMWPLLRNRRDTIIVRSPADVHADGLPHRHDVVLYHRPADPATGVREAYVLHRIVDVERGASSSASDSVAPETVYIIRGDNTFVDEHVPAHQIIGILDGCYRANRPVDLEGRRYRAYVRVWLAIYPLRRLWHAGWTMRLRPALARTPLRALWKALRARR</sequence>
<comment type="caution">
    <text evidence="1">The sequence shown here is derived from an EMBL/GenBank/DDBJ whole genome shotgun (WGS) entry which is preliminary data.</text>
</comment>